<feature type="transmembrane region" description="Helical" evidence="6">
    <location>
        <begin position="323"/>
        <end position="341"/>
    </location>
</feature>
<dbReference type="InterPro" id="IPR005016">
    <property type="entry name" value="TDE1/TMS"/>
</dbReference>
<evidence type="ECO:0000256" key="2">
    <source>
        <dbReference type="ARBA" id="ARBA00006665"/>
    </source>
</evidence>
<feature type="transmembrane region" description="Helical" evidence="6">
    <location>
        <begin position="274"/>
        <end position="292"/>
    </location>
</feature>
<dbReference type="PANTHER" id="PTHR10383:SF9">
    <property type="entry name" value="SERINE INCORPORATOR, ISOFORM F"/>
    <property type="match status" value="1"/>
</dbReference>
<feature type="chain" id="PRO_5043573260" description="Serine incorporator" evidence="7">
    <location>
        <begin position="23"/>
        <end position="477"/>
    </location>
</feature>
<evidence type="ECO:0000256" key="4">
    <source>
        <dbReference type="ARBA" id="ARBA00022989"/>
    </source>
</evidence>
<dbReference type="GO" id="GO:0016020">
    <property type="term" value="C:membrane"/>
    <property type="evidence" value="ECO:0007669"/>
    <property type="project" value="UniProtKB-SubCell"/>
</dbReference>
<feature type="transmembrane region" description="Helical" evidence="6">
    <location>
        <begin position="445"/>
        <end position="471"/>
    </location>
</feature>
<feature type="transmembrane region" description="Helical" evidence="6">
    <location>
        <begin position="406"/>
        <end position="425"/>
    </location>
</feature>
<reference evidence="8 9" key="1">
    <citation type="submission" date="2024-05" db="EMBL/GenBank/DDBJ databases">
        <authorList>
            <person name="Wallberg A."/>
        </authorList>
    </citation>
    <scope>NUCLEOTIDE SEQUENCE [LARGE SCALE GENOMIC DNA]</scope>
</reference>
<keyword evidence="5 6" id="KW-0472">Membrane</keyword>
<evidence type="ECO:0000256" key="7">
    <source>
        <dbReference type="SAM" id="SignalP"/>
    </source>
</evidence>
<name>A0AAV2R8R8_MEGNR</name>
<feature type="transmembrane region" description="Helical" evidence="6">
    <location>
        <begin position="139"/>
        <end position="158"/>
    </location>
</feature>
<accession>A0AAV2R8R8</accession>
<dbReference type="PANTHER" id="PTHR10383">
    <property type="entry name" value="SERINE INCORPORATOR"/>
    <property type="match status" value="1"/>
</dbReference>
<keyword evidence="4 6" id="KW-1133">Transmembrane helix</keyword>
<feature type="transmembrane region" description="Helical" evidence="6">
    <location>
        <begin position="208"/>
        <end position="232"/>
    </location>
</feature>
<keyword evidence="3 6" id="KW-0812">Transmembrane</keyword>
<organism evidence="8 9">
    <name type="scientific">Meganyctiphanes norvegica</name>
    <name type="common">Northern krill</name>
    <name type="synonym">Thysanopoda norvegica</name>
    <dbReference type="NCBI Taxonomy" id="48144"/>
    <lineage>
        <taxon>Eukaryota</taxon>
        <taxon>Metazoa</taxon>
        <taxon>Ecdysozoa</taxon>
        <taxon>Arthropoda</taxon>
        <taxon>Crustacea</taxon>
        <taxon>Multicrustacea</taxon>
        <taxon>Malacostraca</taxon>
        <taxon>Eumalacostraca</taxon>
        <taxon>Eucarida</taxon>
        <taxon>Euphausiacea</taxon>
        <taxon>Euphausiidae</taxon>
        <taxon>Meganyctiphanes</taxon>
    </lineage>
</organism>
<evidence type="ECO:0000256" key="6">
    <source>
        <dbReference type="SAM" id="Phobius"/>
    </source>
</evidence>
<dbReference type="Pfam" id="PF03348">
    <property type="entry name" value="Serinc"/>
    <property type="match status" value="1"/>
</dbReference>
<keyword evidence="7" id="KW-0732">Signal</keyword>
<protein>
    <recommendedName>
        <fullName evidence="10">Serine incorporator</fullName>
    </recommendedName>
</protein>
<feature type="non-terminal residue" evidence="8">
    <location>
        <position position="477"/>
    </location>
</feature>
<evidence type="ECO:0000313" key="9">
    <source>
        <dbReference type="Proteomes" id="UP001497623"/>
    </source>
</evidence>
<sequence>MGAVLGICGAAQLACCCGSAACSLCCAACPSCKNSTSSRIMYAIMLLLGTVVACIMLSPGLESSLEKVPFCKGSETETSLIDQALNSASDKVTIDCTGVIVGGDVCALHFPRQSFCPFFHVTSIGGSTGGVRDTQDAVFNNYVGLDILVAGISAPYFINERWLYCLKFFFIWRCLVIFMAFVNILENLGYWSHLKIQRMYEKSKKRQYCALLSATFINYCLAITALVLFYVFYTTTEDCGLHKFFISFNLILCFIVSILSIIPKIQEIQPRSGLLQASVITLYTMYLTWSAMSNSPDQKCKPKWTEVISGNPDPSGEKPAFDAESIVSLIIWFCCVLYFSMRTATNSQASRLGMSDNVLLRDDSTQRRSFGDLALVPNEVTAEGGGGGNVEAGDAKVWDNEEDGVAYSWSFFHIMFGLATLYVMMTLTNWYQPSDTIEDVSSNLAAVWIKVVSSWICLALYTWTLVAPMILSERDFS</sequence>
<evidence type="ECO:0000256" key="1">
    <source>
        <dbReference type="ARBA" id="ARBA00004141"/>
    </source>
</evidence>
<dbReference type="Proteomes" id="UP001497623">
    <property type="component" value="Unassembled WGS sequence"/>
</dbReference>
<dbReference type="AlphaFoldDB" id="A0AAV2R8R8"/>
<feature type="transmembrane region" description="Helical" evidence="6">
    <location>
        <begin position="244"/>
        <end position="262"/>
    </location>
</feature>
<comment type="caution">
    <text evidence="8">The sequence shown here is derived from an EMBL/GenBank/DDBJ whole genome shotgun (WGS) entry which is preliminary data.</text>
</comment>
<feature type="signal peptide" evidence="7">
    <location>
        <begin position="1"/>
        <end position="22"/>
    </location>
</feature>
<proteinExistence type="inferred from homology"/>
<evidence type="ECO:0008006" key="10">
    <source>
        <dbReference type="Google" id="ProtNLM"/>
    </source>
</evidence>
<evidence type="ECO:0000256" key="5">
    <source>
        <dbReference type="ARBA" id="ARBA00023136"/>
    </source>
</evidence>
<evidence type="ECO:0000256" key="3">
    <source>
        <dbReference type="ARBA" id="ARBA00022692"/>
    </source>
</evidence>
<evidence type="ECO:0000313" key="8">
    <source>
        <dbReference type="EMBL" id="CAL4120084.1"/>
    </source>
</evidence>
<feature type="transmembrane region" description="Helical" evidence="6">
    <location>
        <begin position="37"/>
        <end position="57"/>
    </location>
</feature>
<feature type="transmembrane region" description="Helical" evidence="6">
    <location>
        <begin position="170"/>
        <end position="188"/>
    </location>
</feature>
<keyword evidence="9" id="KW-1185">Reference proteome</keyword>
<dbReference type="EMBL" id="CAXKWB010018026">
    <property type="protein sequence ID" value="CAL4120084.1"/>
    <property type="molecule type" value="Genomic_DNA"/>
</dbReference>
<comment type="similarity">
    <text evidence="2">Belongs to the TDE1 family.</text>
</comment>
<gene>
    <name evidence="8" type="ORF">MNOR_LOCUS21927</name>
</gene>
<comment type="subcellular location">
    <subcellularLocation>
        <location evidence="1">Membrane</location>
        <topology evidence="1">Multi-pass membrane protein</topology>
    </subcellularLocation>
</comment>